<accession>A0A0L8G1E8</accession>
<feature type="repeat" description="NHL" evidence="2">
    <location>
        <begin position="526"/>
        <end position="557"/>
    </location>
</feature>
<evidence type="ECO:0000259" key="3">
    <source>
        <dbReference type="PROSITE" id="PS51352"/>
    </source>
</evidence>
<sequence>MADLNSVLELCGDLEMKLEETLLQKERRDLITEHLALISSKYKFTIPDFPVGCDWLNSVPLSLTNHLKGKVAVLDFFTYCCMNCLHVLPDLEVLEETYSIEKGVVVIGVHSAKFNNEKVLDNVRNAVLRHNIMHPVINDPDAYLWNELMINCWPTFVVLGPNNEYLHSFAGEGNRQRILEFVDVALEYYGETGLIKPHQLPLHFEKNDLERCEDILQFPGKLCVDSQGSTLYISDSGHNRILGCDLTSGVIKTVIGGPEKGFQDGSFQNARFNNPQGLVLNNQTLYVADCDNHSVRKIDLSNNEVTTIAGTGFQGDDKEGGKLGTQQPLCSPYDLVMVPSVVSVSGKHDVLLIALAGSHQIWAYFLQDTVWFQKSQYECGTCVCVAGSGCEENRNNSYPLKASFAQPSGITYCPSQHCVYIADCESSSIRCFDLKSQAVRAVVGAERNPTNLFAFGDVDGSGIEAKLQHPLGVELLTDSPDGPLIIADTYNHKIKRVNLSSKSCSTLIGCGQPGDLISTDPLLSSFNEPADLAVDAAKQLIYIADTNNHRIKLFDLHTNSLSDLPMKIEKLQESVNENSCNLDKTRFRITPKKTKAQLLETVRLCSSSCLTFQLDISFRSGVSLTNDMVSCWQIFTEDDASKQLLANLTKTNGEIVSLTSQPRIDIHIPVIDQCTPFQVHFECLLYTCSVKGLCNMVPLLYTQPIVISKDGLDGHTVILKHSL</sequence>
<name>A0A0L8G1E8_OCTBM</name>
<dbReference type="PROSITE" id="PS51352">
    <property type="entry name" value="THIOREDOXIN_2"/>
    <property type="match status" value="1"/>
</dbReference>
<dbReference type="PANTHER" id="PTHR46388">
    <property type="entry name" value="NHL REPEAT-CONTAINING PROTEIN 2"/>
    <property type="match status" value="1"/>
</dbReference>
<evidence type="ECO:0000256" key="1">
    <source>
        <dbReference type="ARBA" id="ARBA00022737"/>
    </source>
</evidence>
<dbReference type="InterPro" id="IPR013766">
    <property type="entry name" value="Thioredoxin_domain"/>
</dbReference>
<dbReference type="InterPro" id="IPR011042">
    <property type="entry name" value="6-blade_b-propeller_TolB-like"/>
</dbReference>
<dbReference type="InterPro" id="IPR001258">
    <property type="entry name" value="NHL_repeat"/>
</dbReference>
<dbReference type="SUPFAM" id="SSF52833">
    <property type="entry name" value="Thioredoxin-like"/>
    <property type="match status" value="1"/>
</dbReference>
<protein>
    <recommendedName>
        <fullName evidence="3">Thioredoxin domain-containing protein</fullName>
    </recommendedName>
</protein>
<dbReference type="CDD" id="cd14951">
    <property type="entry name" value="NHL-2_like"/>
    <property type="match status" value="1"/>
</dbReference>
<dbReference type="InterPro" id="IPR036249">
    <property type="entry name" value="Thioredoxin-like_sf"/>
</dbReference>
<dbReference type="STRING" id="37653.A0A0L8G1E8"/>
<proteinExistence type="predicted"/>
<organism evidence="4">
    <name type="scientific">Octopus bimaculoides</name>
    <name type="common">California two-spotted octopus</name>
    <dbReference type="NCBI Taxonomy" id="37653"/>
    <lineage>
        <taxon>Eukaryota</taxon>
        <taxon>Metazoa</taxon>
        <taxon>Spiralia</taxon>
        <taxon>Lophotrochozoa</taxon>
        <taxon>Mollusca</taxon>
        <taxon>Cephalopoda</taxon>
        <taxon>Coleoidea</taxon>
        <taxon>Octopodiformes</taxon>
        <taxon>Octopoda</taxon>
        <taxon>Incirrata</taxon>
        <taxon>Octopodidae</taxon>
        <taxon>Octopus</taxon>
    </lineage>
</organism>
<dbReference type="AlphaFoldDB" id="A0A0L8G1E8"/>
<gene>
    <name evidence="4" type="ORF">OCBIM_22002892mg</name>
</gene>
<dbReference type="InterPro" id="IPR045302">
    <property type="entry name" value="NHL2_NHL_rpt_dom"/>
</dbReference>
<dbReference type="Gene3D" id="3.40.30.10">
    <property type="entry name" value="Glutaredoxin"/>
    <property type="match status" value="1"/>
</dbReference>
<reference evidence="4" key="1">
    <citation type="submission" date="2015-07" db="EMBL/GenBank/DDBJ databases">
        <title>MeaNS - Measles Nucleotide Surveillance Program.</title>
        <authorList>
            <person name="Tran T."/>
            <person name="Druce J."/>
        </authorList>
    </citation>
    <scope>NUCLEOTIDE SEQUENCE</scope>
    <source>
        <strain evidence="4">UCB-OBI-ISO-001</strain>
        <tissue evidence="4">Gonad</tissue>
    </source>
</reference>
<dbReference type="Gene3D" id="2.120.10.30">
    <property type="entry name" value="TolB, C-terminal domain"/>
    <property type="match status" value="3"/>
</dbReference>
<dbReference type="PANTHER" id="PTHR46388:SF2">
    <property type="entry name" value="NHL REPEAT-CONTAINING PROTEIN 2"/>
    <property type="match status" value="1"/>
</dbReference>
<dbReference type="SUPFAM" id="SSF101898">
    <property type="entry name" value="NHL repeat"/>
    <property type="match status" value="1"/>
</dbReference>
<dbReference type="PROSITE" id="PS51125">
    <property type="entry name" value="NHL"/>
    <property type="match status" value="1"/>
</dbReference>
<dbReference type="OrthoDB" id="273823at2759"/>
<dbReference type="EMBL" id="KQ424814">
    <property type="protein sequence ID" value="KOF70425.1"/>
    <property type="molecule type" value="Genomic_DNA"/>
</dbReference>
<evidence type="ECO:0000313" key="4">
    <source>
        <dbReference type="EMBL" id="KOF70425.1"/>
    </source>
</evidence>
<feature type="domain" description="Thioredoxin" evidence="3">
    <location>
        <begin position="40"/>
        <end position="187"/>
    </location>
</feature>
<dbReference type="Pfam" id="PF13905">
    <property type="entry name" value="Thioredoxin_8"/>
    <property type="match status" value="1"/>
</dbReference>
<dbReference type="InterPro" id="IPR012336">
    <property type="entry name" value="Thioredoxin-like_fold"/>
</dbReference>
<dbReference type="Pfam" id="PF01436">
    <property type="entry name" value="NHL"/>
    <property type="match status" value="2"/>
</dbReference>
<evidence type="ECO:0000256" key="2">
    <source>
        <dbReference type="PROSITE-ProRule" id="PRU00504"/>
    </source>
</evidence>
<keyword evidence="1" id="KW-0677">Repeat</keyword>